<reference evidence="2 3" key="1">
    <citation type="submission" date="2022-10" db="EMBL/GenBank/DDBJ databases">
        <title>The complete genomes of actinobacterial strains from the NBC collection.</title>
        <authorList>
            <person name="Joergensen T.S."/>
            <person name="Alvarez Arevalo M."/>
            <person name="Sterndorff E.B."/>
            <person name="Faurdal D."/>
            <person name="Vuksanovic O."/>
            <person name="Mourched A.-S."/>
            <person name="Charusanti P."/>
            <person name="Shaw S."/>
            <person name="Blin K."/>
            <person name="Weber T."/>
        </authorList>
    </citation>
    <scope>NUCLEOTIDE SEQUENCE [LARGE SCALE GENOMIC DNA]</scope>
    <source>
        <strain evidence="2 3">NBC_00156</strain>
    </source>
</reference>
<dbReference type="PANTHER" id="PTHR33744:SF17">
    <property type="entry name" value="CONSERVED PROTEIN"/>
    <property type="match status" value="1"/>
</dbReference>
<protein>
    <submittedName>
        <fullName evidence="2">Helix-turn-helix domain-containing protein</fullName>
    </submittedName>
</protein>
<dbReference type="PANTHER" id="PTHR33744">
    <property type="entry name" value="CARBOHYDRATE DIACID REGULATOR"/>
    <property type="match status" value="1"/>
</dbReference>
<dbReference type="Gene3D" id="1.10.10.2840">
    <property type="entry name" value="PucR C-terminal helix-turn-helix domain"/>
    <property type="match status" value="1"/>
</dbReference>
<gene>
    <name evidence="2" type="ORF">OG350_03275</name>
</gene>
<accession>A0ABZ1KFF2</accession>
<dbReference type="Pfam" id="PF13556">
    <property type="entry name" value="HTH_30"/>
    <property type="match status" value="1"/>
</dbReference>
<dbReference type="InterPro" id="IPR051448">
    <property type="entry name" value="CdaR-like_regulators"/>
</dbReference>
<evidence type="ECO:0000313" key="3">
    <source>
        <dbReference type="Proteomes" id="UP001622557"/>
    </source>
</evidence>
<keyword evidence="3" id="KW-1185">Reference proteome</keyword>
<proteinExistence type="predicted"/>
<sequence>MDAGWGSAPGPVSARVADPTWDVADPTWDVADPTWDWGTGVEAEPVPGGPAGHGPYDDLWRPGGLGDPALVQAVLSSAMPEAQRSRALYLLGLALAGPMRAAAVVVTEPAALSEALRACAAGLLAPPTRAGGPAPQAALWPRVGVLLLPAAGTARPPAPVPCGVAVGLGPAVAPERLPESWTEARRAARFAGLGPTWPRLADAAELGAEALLADIPRHTALAHPDVAALARLEAEPDGAQMLATLETVCRTRSLREAAKLLCLHHSSVAHRVTRAERALGMSLSDPAQRQRAWTALLLWRLNAPGNWRD</sequence>
<dbReference type="InterPro" id="IPR036390">
    <property type="entry name" value="WH_DNA-bd_sf"/>
</dbReference>
<name>A0ABZ1KFF2_STRAH</name>
<dbReference type="InterPro" id="IPR042070">
    <property type="entry name" value="PucR_C-HTH_sf"/>
</dbReference>
<dbReference type="SUPFAM" id="SSF46785">
    <property type="entry name" value="Winged helix' DNA-binding domain"/>
    <property type="match status" value="1"/>
</dbReference>
<evidence type="ECO:0000313" key="2">
    <source>
        <dbReference type="EMBL" id="WTQ79384.1"/>
    </source>
</evidence>
<dbReference type="RefSeq" id="WP_405445216.1">
    <property type="nucleotide sequence ID" value="NZ_CP108164.1"/>
</dbReference>
<dbReference type="GeneID" id="97279412"/>
<organism evidence="2 3">
    <name type="scientific">Streptomyces achromogenes</name>
    <dbReference type="NCBI Taxonomy" id="67255"/>
    <lineage>
        <taxon>Bacteria</taxon>
        <taxon>Bacillati</taxon>
        <taxon>Actinomycetota</taxon>
        <taxon>Actinomycetes</taxon>
        <taxon>Kitasatosporales</taxon>
        <taxon>Streptomycetaceae</taxon>
        <taxon>Streptomyces</taxon>
    </lineage>
</organism>
<dbReference type="EMBL" id="CP108164">
    <property type="protein sequence ID" value="WTQ79384.1"/>
    <property type="molecule type" value="Genomic_DNA"/>
</dbReference>
<feature type="domain" description="PucR C-terminal helix-turn-helix" evidence="1">
    <location>
        <begin position="242"/>
        <end position="297"/>
    </location>
</feature>
<dbReference type="Proteomes" id="UP001622557">
    <property type="component" value="Chromosome"/>
</dbReference>
<dbReference type="InterPro" id="IPR025736">
    <property type="entry name" value="PucR_C-HTH_dom"/>
</dbReference>
<evidence type="ECO:0000259" key="1">
    <source>
        <dbReference type="Pfam" id="PF13556"/>
    </source>
</evidence>